<reference evidence="1" key="1">
    <citation type="submission" date="2019-08" db="EMBL/GenBank/DDBJ databases">
        <authorList>
            <person name="Kucharzyk K."/>
            <person name="Murdoch R.W."/>
            <person name="Higgins S."/>
            <person name="Loffler F."/>
        </authorList>
    </citation>
    <scope>NUCLEOTIDE SEQUENCE</scope>
</reference>
<evidence type="ECO:0000313" key="1">
    <source>
        <dbReference type="EMBL" id="MPN53327.1"/>
    </source>
</evidence>
<gene>
    <name evidence="1" type="ORF">SDC9_200991</name>
</gene>
<protein>
    <submittedName>
        <fullName evidence="1">Uncharacterized protein</fullName>
    </submittedName>
</protein>
<organism evidence="1">
    <name type="scientific">bioreactor metagenome</name>
    <dbReference type="NCBI Taxonomy" id="1076179"/>
    <lineage>
        <taxon>unclassified sequences</taxon>
        <taxon>metagenomes</taxon>
        <taxon>ecological metagenomes</taxon>
    </lineage>
</organism>
<comment type="caution">
    <text evidence="1">The sequence shown here is derived from an EMBL/GenBank/DDBJ whole genome shotgun (WGS) entry which is preliminary data.</text>
</comment>
<dbReference type="EMBL" id="VSSQ01120345">
    <property type="protein sequence ID" value="MPN53327.1"/>
    <property type="molecule type" value="Genomic_DNA"/>
</dbReference>
<dbReference type="AlphaFoldDB" id="A0A645IQ23"/>
<name>A0A645IQ23_9ZZZZ</name>
<accession>A0A645IQ23</accession>
<sequence length="131" mass="15777">MREVKTKLIRIHKRTGLVGMIPQNILQRLVQQMRCCMIFRDASSARFIHVQDISFVRMDFRQDTRDVHRLAIRGAFDVFDFCDHFTRFGFDRSFIRNLTTHFCIERRFTENDLNAIVCSCFFDDFVIRNHH</sequence>
<proteinExistence type="predicted"/>